<feature type="binding site" evidence="12">
    <location>
        <position position="308"/>
    </location>
    <ligand>
        <name>UDP-N-acetyl-alpha-D-glucosamine</name>
        <dbReference type="ChEBI" id="CHEBI:57705"/>
    </ligand>
</feature>
<dbReference type="PANTHER" id="PTHR43783:SF1">
    <property type="entry name" value="UDP-N-ACETYLGLUCOSAMINE 1-CARBOXYVINYLTRANSFERASE"/>
    <property type="match status" value="1"/>
</dbReference>
<evidence type="ECO:0000256" key="4">
    <source>
        <dbReference type="ARBA" id="ARBA00022618"/>
    </source>
</evidence>
<dbReference type="InterPro" id="IPR036968">
    <property type="entry name" value="Enolpyruvate_Tfrase_sf"/>
</dbReference>
<dbReference type="EC" id="2.5.1.7" evidence="12"/>
<name>A0A1G2DUM5_9BACT</name>
<evidence type="ECO:0000256" key="8">
    <source>
        <dbReference type="ARBA" id="ARBA00023306"/>
    </source>
</evidence>
<dbReference type="GO" id="GO:0009252">
    <property type="term" value="P:peptidoglycan biosynthetic process"/>
    <property type="evidence" value="ECO:0007669"/>
    <property type="project" value="UniProtKB-UniRule"/>
</dbReference>
<evidence type="ECO:0000256" key="7">
    <source>
        <dbReference type="ARBA" id="ARBA00022984"/>
    </source>
</evidence>
<accession>A0A1G2DUM5</accession>
<organism evidence="14 15">
    <name type="scientific">Candidatus Nealsonbacteria bacterium RBG_13_36_15</name>
    <dbReference type="NCBI Taxonomy" id="1801660"/>
    <lineage>
        <taxon>Bacteria</taxon>
        <taxon>Candidatus Nealsoniibacteriota</taxon>
    </lineage>
</organism>
<comment type="similarity">
    <text evidence="10 12">Belongs to the EPSP synthase family. MurA subfamily.</text>
</comment>
<dbReference type="GO" id="GO:0051301">
    <property type="term" value="P:cell division"/>
    <property type="evidence" value="ECO:0007669"/>
    <property type="project" value="UniProtKB-KW"/>
</dbReference>
<evidence type="ECO:0000259" key="13">
    <source>
        <dbReference type="Pfam" id="PF00275"/>
    </source>
</evidence>
<keyword evidence="9 12" id="KW-0961">Cell wall biogenesis/degradation</keyword>
<dbReference type="PANTHER" id="PTHR43783">
    <property type="entry name" value="UDP-N-ACETYLGLUCOSAMINE 1-CARBOXYVINYLTRANSFERASE"/>
    <property type="match status" value="1"/>
</dbReference>
<dbReference type="NCBIfam" id="NF006873">
    <property type="entry name" value="PRK09369.1"/>
    <property type="match status" value="1"/>
</dbReference>
<evidence type="ECO:0000313" key="15">
    <source>
        <dbReference type="Proteomes" id="UP000176752"/>
    </source>
</evidence>
<keyword evidence="3 12" id="KW-0963">Cytoplasm</keyword>
<comment type="function">
    <text evidence="12">Cell wall formation. Adds enolpyruvyl to UDP-N-acetylglucosamine.</text>
</comment>
<evidence type="ECO:0000256" key="3">
    <source>
        <dbReference type="ARBA" id="ARBA00022490"/>
    </source>
</evidence>
<sequence>MASEKFIIQGGKRLKGTVEIGGYKNAAGAILAATLLTDKWCLIEKLPLVEDVFSLLKILEQIGVEISWQNEKTIKLRAGPNLDIEKIDFNLVSKSRVSVLLIGSLLSRFQNLKISHPGGDKIGVRPILTHLEALKKLGVDILQEGEFYYFQRKQLIGTEIVLKEFSVTATENLMMLAVLSQGKTVIKGAAAEPQVQDLGKMLKNMGAKIEGVGTNTILIEGVKELVGVSHQIIPDPLETGTFVIIGATNSGRIEIENCVPSHLDIFLAKLEEIGVDLKKGINSIQVNFSPKIRSTKIQALPYPGFPTDLLPVALPLLTQADGKSLVHDPLYENRLNFTQELRKMGADIEVVDPHRAFIFGKTPLFGVRIESWDIRAGASLVVAGLLAKDRTVIENIYQIDRGYEKIEEKLQKLGADIKRVTI</sequence>
<dbReference type="InterPro" id="IPR005750">
    <property type="entry name" value="UDP_GlcNAc_COvinyl_MurA"/>
</dbReference>
<keyword evidence="8 12" id="KW-0131">Cell cycle</keyword>
<evidence type="ECO:0000256" key="11">
    <source>
        <dbReference type="ARBA" id="ARBA00047527"/>
    </source>
</evidence>
<feature type="domain" description="Enolpyruvate transferase" evidence="13">
    <location>
        <begin position="8"/>
        <end position="410"/>
    </location>
</feature>
<proteinExistence type="inferred from homology"/>
<comment type="caution">
    <text evidence="14">The sequence shown here is derived from an EMBL/GenBank/DDBJ whole genome shotgun (WGS) entry which is preliminary data.</text>
</comment>
<evidence type="ECO:0000256" key="9">
    <source>
        <dbReference type="ARBA" id="ARBA00023316"/>
    </source>
</evidence>
<dbReference type="CDD" id="cd01555">
    <property type="entry name" value="UdpNAET"/>
    <property type="match status" value="1"/>
</dbReference>
<dbReference type="UniPathway" id="UPA00219"/>
<evidence type="ECO:0000256" key="2">
    <source>
        <dbReference type="ARBA" id="ARBA00004752"/>
    </source>
</evidence>
<evidence type="ECO:0000256" key="1">
    <source>
        <dbReference type="ARBA" id="ARBA00004496"/>
    </source>
</evidence>
<dbReference type="STRING" id="1801660.A2Z78_01650"/>
<evidence type="ECO:0000256" key="6">
    <source>
        <dbReference type="ARBA" id="ARBA00022960"/>
    </source>
</evidence>
<dbReference type="GO" id="GO:0071555">
    <property type="term" value="P:cell wall organization"/>
    <property type="evidence" value="ECO:0007669"/>
    <property type="project" value="UniProtKB-KW"/>
</dbReference>
<feature type="binding site" evidence="12">
    <location>
        <position position="330"/>
    </location>
    <ligand>
        <name>UDP-N-acetyl-alpha-D-glucosamine</name>
        <dbReference type="ChEBI" id="CHEBI:57705"/>
    </ligand>
</feature>
<evidence type="ECO:0000313" key="14">
    <source>
        <dbReference type="EMBL" id="OGZ17364.1"/>
    </source>
</evidence>
<dbReference type="GO" id="GO:0008360">
    <property type="term" value="P:regulation of cell shape"/>
    <property type="evidence" value="ECO:0007669"/>
    <property type="project" value="UniProtKB-KW"/>
</dbReference>
<comment type="caution">
    <text evidence="12">Lacks conserved residue(s) required for the propagation of feature annotation.</text>
</comment>
<protein>
    <recommendedName>
        <fullName evidence="12">UDP-N-acetylglucosamine 1-carboxyvinyltransferase</fullName>
        <ecNumber evidence="12">2.5.1.7</ecNumber>
    </recommendedName>
    <alternativeName>
        <fullName evidence="12">Enoylpyruvate transferase</fullName>
    </alternativeName>
    <alternativeName>
        <fullName evidence="12">UDP-N-acetylglucosamine enolpyruvyl transferase</fullName>
        <shortName evidence="12">EPT</shortName>
    </alternativeName>
</protein>
<keyword evidence="7 12" id="KW-0573">Peptidoglycan synthesis</keyword>
<keyword evidence="5 12" id="KW-0808">Transferase</keyword>
<dbReference type="GO" id="GO:0019277">
    <property type="term" value="P:UDP-N-acetylgalactosamine biosynthetic process"/>
    <property type="evidence" value="ECO:0007669"/>
    <property type="project" value="InterPro"/>
</dbReference>
<reference evidence="14 15" key="1">
    <citation type="journal article" date="2016" name="Nat. Commun.">
        <title>Thousands of microbial genomes shed light on interconnected biogeochemical processes in an aquifer system.</title>
        <authorList>
            <person name="Anantharaman K."/>
            <person name="Brown C.T."/>
            <person name="Hug L.A."/>
            <person name="Sharon I."/>
            <person name="Castelle C.J."/>
            <person name="Probst A.J."/>
            <person name="Thomas B.C."/>
            <person name="Singh A."/>
            <person name="Wilkins M.J."/>
            <person name="Karaoz U."/>
            <person name="Brodie E.L."/>
            <person name="Williams K.H."/>
            <person name="Hubbard S.S."/>
            <person name="Banfield J.F."/>
        </authorList>
    </citation>
    <scope>NUCLEOTIDE SEQUENCE [LARGE SCALE GENOMIC DNA]</scope>
</reference>
<evidence type="ECO:0000256" key="5">
    <source>
        <dbReference type="ARBA" id="ARBA00022679"/>
    </source>
</evidence>
<dbReference type="GO" id="GO:0008760">
    <property type="term" value="F:UDP-N-acetylglucosamine 1-carboxyvinyltransferase activity"/>
    <property type="evidence" value="ECO:0007669"/>
    <property type="project" value="UniProtKB-UniRule"/>
</dbReference>
<dbReference type="InterPro" id="IPR001986">
    <property type="entry name" value="Enolpyruvate_Tfrase_dom"/>
</dbReference>
<evidence type="ECO:0000256" key="10">
    <source>
        <dbReference type="ARBA" id="ARBA00038367"/>
    </source>
</evidence>
<gene>
    <name evidence="12" type="primary">murA</name>
    <name evidence="14" type="ORF">A2Z78_01650</name>
</gene>
<keyword evidence="4 12" id="KW-0132">Cell division</keyword>
<dbReference type="Gene3D" id="3.65.10.10">
    <property type="entry name" value="Enolpyruvate transferase domain"/>
    <property type="match status" value="2"/>
</dbReference>
<dbReference type="EMBL" id="MHLV01000031">
    <property type="protein sequence ID" value="OGZ17364.1"/>
    <property type="molecule type" value="Genomic_DNA"/>
</dbReference>
<dbReference type="SUPFAM" id="SSF55205">
    <property type="entry name" value="EPT/RTPC-like"/>
    <property type="match status" value="1"/>
</dbReference>
<evidence type="ECO:0000256" key="12">
    <source>
        <dbReference type="HAMAP-Rule" id="MF_00111"/>
    </source>
</evidence>
<feature type="binding site" evidence="12">
    <location>
        <position position="96"/>
    </location>
    <ligand>
        <name>UDP-N-acetyl-alpha-D-glucosamine</name>
        <dbReference type="ChEBI" id="CHEBI:57705"/>
    </ligand>
</feature>
<dbReference type="Pfam" id="PF00275">
    <property type="entry name" value="EPSP_synthase"/>
    <property type="match status" value="1"/>
</dbReference>
<dbReference type="HAMAP" id="MF_00111">
    <property type="entry name" value="MurA"/>
    <property type="match status" value="1"/>
</dbReference>
<dbReference type="AlphaFoldDB" id="A0A1G2DUM5"/>
<dbReference type="NCBIfam" id="TIGR01072">
    <property type="entry name" value="murA"/>
    <property type="match status" value="1"/>
</dbReference>
<dbReference type="GO" id="GO:0005737">
    <property type="term" value="C:cytoplasm"/>
    <property type="evidence" value="ECO:0007669"/>
    <property type="project" value="UniProtKB-SubCell"/>
</dbReference>
<comment type="subcellular location">
    <subcellularLocation>
        <location evidence="1 12">Cytoplasm</location>
    </subcellularLocation>
</comment>
<feature type="binding site" evidence="12">
    <location>
        <begin position="24"/>
        <end position="25"/>
    </location>
    <ligand>
        <name>phosphoenolpyruvate</name>
        <dbReference type="ChEBI" id="CHEBI:58702"/>
    </ligand>
</feature>
<comment type="catalytic activity">
    <reaction evidence="11 12">
        <text>phosphoenolpyruvate + UDP-N-acetyl-alpha-D-glucosamine = UDP-N-acetyl-3-O-(1-carboxyvinyl)-alpha-D-glucosamine + phosphate</text>
        <dbReference type="Rhea" id="RHEA:18681"/>
        <dbReference type="ChEBI" id="CHEBI:43474"/>
        <dbReference type="ChEBI" id="CHEBI:57705"/>
        <dbReference type="ChEBI" id="CHEBI:58702"/>
        <dbReference type="ChEBI" id="CHEBI:68483"/>
        <dbReference type="EC" id="2.5.1.7"/>
    </reaction>
</comment>
<feature type="active site" description="Proton donor" evidence="12">
    <location>
        <position position="120"/>
    </location>
</feature>
<keyword evidence="6 12" id="KW-0133">Cell shape</keyword>
<dbReference type="InterPro" id="IPR013792">
    <property type="entry name" value="RNA3'P_cycl/enolpyr_Trfase_a/b"/>
</dbReference>
<dbReference type="InterPro" id="IPR050068">
    <property type="entry name" value="MurA_subfamily"/>
</dbReference>
<comment type="pathway">
    <text evidence="2 12">Cell wall biogenesis; peptidoglycan biosynthesis.</text>
</comment>
<dbReference type="Proteomes" id="UP000176752">
    <property type="component" value="Unassembled WGS sequence"/>
</dbReference>